<proteinExistence type="predicted"/>
<dbReference type="InterPro" id="IPR027417">
    <property type="entry name" value="P-loop_NTPase"/>
</dbReference>
<protein>
    <recommendedName>
        <fullName evidence="3">DNA2/NAM7 helicase helicase domain-containing protein</fullName>
    </recommendedName>
</protein>
<organism evidence="4">
    <name type="scientific">marine sediment metagenome</name>
    <dbReference type="NCBI Taxonomy" id="412755"/>
    <lineage>
        <taxon>unclassified sequences</taxon>
        <taxon>metagenomes</taxon>
        <taxon>ecological metagenomes</taxon>
    </lineage>
</organism>
<evidence type="ECO:0000256" key="2">
    <source>
        <dbReference type="SAM" id="MobiDB-lite"/>
    </source>
</evidence>
<name>A0A0F9IY16_9ZZZZ</name>
<sequence length="740" mass="84373">MVENVTNTDKEIADRLGELLEYVHHVGRLNEKPVFTVDEYGQLCLWEHQLKGKIGIQHNVTDKDGVAIWLRIERLKRINPPPIPEEVSEWITVGQDPEMSPQVKDKLIKTLSENETIQLIEKGIVKEEDVHDPLNLTQPDIKLKDVIFRLENIPEVKEKIDAYLNEQWFPWSEEEKPRRTTINIYDSLFSLQQNIEAHGEEQPIELIWGIGVGRWLCEGHKVDYPLFEQSVEIEIDEKDGSLLMRPRNVEPSLAISAYFALENPGVDILLRFSKKHFAELSEDVEFSPYIHESFEPVLRQASTQLSESGIYWPDINPNKENREPPEVKDILHITDSWLIFARPRGTTSFIQDIERFQSKLEEEPAPSEIPVPVKRLVTEQSDKKPIDASGVFPTGNEPTFSGSTHKTKPEFYFPKPFNEAQIQIIEQLEQNDGVVVQGPPGTGKTHTIANIICHYLATGRSVLVTSKKEPALTVLQEHIPEQLRELTISLLTNERQGLKQLEAAVQLLAGLVSQTNPRDLKQEAESYEQRVKQIERDIQRIDTEIREWGLKQLKPIEKALSGSDISMTAMELAEQVINEKSNHDWLPDKLGTSPDFNPQFADSDIAEIREARRALGKDIAYVEKQIPASQNMPDSAQIVAIHDDLVTSSKLAENAQDQNIAPLAVSVPKSVERANELPEPLKVMLALLKKMDSADWLRNIFNAWLDNPDGPETIQLFEELLLSLDDLVKRRQFFVKTLIE</sequence>
<keyword evidence="1" id="KW-0175">Coiled coil</keyword>
<dbReference type="InterPro" id="IPR041677">
    <property type="entry name" value="DNA2/NAM7_AAA_11"/>
</dbReference>
<evidence type="ECO:0000259" key="3">
    <source>
        <dbReference type="Pfam" id="PF13086"/>
    </source>
</evidence>
<dbReference type="SUPFAM" id="SSF52540">
    <property type="entry name" value="P-loop containing nucleoside triphosphate hydrolases"/>
    <property type="match status" value="1"/>
</dbReference>
<feature type="non-terminal residue" evidence="4">
    <location>
        <position position="740"/>
    </location>
</feature>
<dbReference type="GO" id="GO:0004386">
    <property type="term" value="F:helicase activity"/>
    <property type="evidence" value="ECO:0007669"/>
    <property type="project" value="InterPro"/>
</dbReference>
<evidence type="ECO:0000313" key="4">
    <source>
        <dbReference type="EMBL" id="KKM62259.1"/>
    </source>
</evidence>
<evidence type="ECO:0000256" key="1">
    <source>
        <dbReference type="SAM" id="Coils"/>
    </source>
</evidence>
<dbReference type="AlphaFoldDB" id="A0A0F9IY16"/>
<comment type="caution">
    <text evidence="4">The sequence shown here is derived from an EMBL/GenBank/DDBJ whole genome shotgun (WGS) entry which is preliminary data.</text>
</comment>
<dbReference type="Gene3D" id="3.40.50.300">
    <property type="entry name" value="P-loop containing nucleotide triphosphate hydrolases"/>
    <property type="match status" value="1"/>
</dbReference>
<feature type="domain" description="DNA2/NAM7 helicase helicase" evidence="3">
    <location>
        <begin position="417"/>
        <end position="639"/>
    </location>
</feature>
<feature type="coiled-coil region" evidence="1">
    <location>
        <begin position="517"/>
        <end position="544"/>
    </location>
</feature>
<dbReference type="EMBL" id="LAZR01011335">
    <property type="protein sequence ID" value="KKM62259.1"/>
    <property type="molecule type" value="Genomic_DNA"/>
</dbReference>
<dbReference type="Pfam" id="PF13086">
    <property type="entry name" value="AAA_11"/>
    <property type="match status" value="1"/>
</dbReference>
<reference evidence="4" key="1">
    <citation type="journal article" date="2015" name="Nature">
        <title>Complex archaea that bridge the gap between prokaryotes and eukaryotes.</title>
        <authorList>
            <person name="Spang A."/>
            <person name="Saw J.H."/>
            <person name="Jorgensen S.L."/>
            <person name="Zaremba-Niedzwiedzka K."/>
            <person name="Martijn J."/>
            <person name="Lind A.E."/>
            <person name="van Eijk R."/>
            <person name="Schleper C."/>
            <person name="Guy L."/>
            <person name="Ettema T.J."/>
        </authorList>
    </citation>
    <scope>NUCLEOTIDE SEQUENCE</scope>
</reference>
<accession>A0A0F9IY16</accession>
<gene>
    <name evidence="4" type="ORF">LCGC14_1523470</name>
</gene>
<feature type="region of interest" description="Disordered" evidence="2">
    <location>
        <begin position="385"/>
        <end position="404"/>
    </location>
</feature>